<dbReference type="PANTHER" id="PTHR46630:SF1">
    <property type="entry name" value="TETRATRICOPEPTIDE REPEAT PROTEIN 29"/>
    <property type="match status" value="1"/>
</dbReference>
<dbReference type="SUPFAM" id="SSF47336">
    <property type="entry name" value="ACP-like"/>
    <property type="match status" value="1"/>
</dbReference>
<dbReference type="InterPro" id="IPR009081">
    <property type="entry name" value="PP-bd_ACP"/>
</dbReference>
<feature type="domain" description="Carrier" evidence="8">
    <location>
        <begin position="636"/>
        <end position="714"/>
    </location>
</feature>
<proteinExistence type="predicted"/>
<reference evidence="9" key="1">
    <citation type="submission" date="2021-01" db="EMBL/GenBank/DDBJ databases">
        <authorList>
            <person name="Corre E."/>
            <person name="Pelletier E."/>
            <person name="Niang G."/>
            <person name="Scheremetjew M."/>
            <person name="Finn R."/>
            <person name="Kale V."/>
            <person name="Holt S."/>
            <person name="Cochrane G."/>
            <person name="Meng A."/>
            <person name="Brown T."/>
            <person name="Cohen L."/>
        </authorList>
    </citation>
    <scope>NUCLEOTIDE SEQUENCE</scope>
</reference>
<dbReference type="GO" id="GO:0031177">
    <property type="term" value="F:phosphopantetheine binding"/>
    <property type="evidence" value="ECO:0007669"/>
    <property type="project" value="InterPro"/>
</dbReference>
<dbReference type="GO" id="GO:0005737">
    <property type="term" value="C:cytoplasm"/>
    <property type="evidence" value="ECO:0007669"/>
    <property type="project" value="UniProtKB-SubCell"/>
</dbReference>
<comment type="subcellular location">
    <subcellularLocation>
        <location evidence="1">Cytoplasm</location>
    </subcellularLocation>
</comment>
<dbReference type="EMBL" id="HBFQ01016213">
    <property type="protein sequence ID" value="CAD8836897.1"/>
    <property type="molecule type" value="Transcribed_RNA"/>
</dbReference>
<evidence type="ECO:0000256" key="3">
    <source>
        <dbReference type="ARBA" id="ARBA00022490"/>
    </source>
</evidence>
<dbReference type="PANTHER" id="PTHR46630">
    <property type="entry name" value="TETRATRICOPEPTIDE REPEAT PROTEIN 29"/>
    <property type="match status" value="1"/>
</dbReference>
<dbReference type="Gene3D" id="1.10.1200.10">
    <property type="entry name" value="ACP-like"/>
    <property type="match status" value="1"/>
</dbReference>
<gene>
    <name evidence="9" type="ORF">NSCI0253_LOCUS11245</name>
</gene>
<evidence type="ECO:0000256" key="4">
    <source>
        <dbReference type="ARBA" id="ARBA00022553"/>
    </source>
</evidence>
<evidence type="ECO:0000256" key="6">
    <source>
        <dbReference type="ARBA" id="ARBA00022803"/>
    </source>
</evidence>
<dbReference type="InterPro" id="IPR051476">
    <property type="entry name" value="Bac_ResReg_Asp_Phosphatase"/>
</dbReference>
<keyword evidence="6" id="KW-0802">TPR repeat</keyword>
<name>A0A7S1F0K1_NOCSC</name>
<accession>A0A7S1F0K1</accession>
<dbReference type="InterPro" id="IPR036736">
    <property type="entry name" value="ACP-like_sf"/>
</dbReference>
<evidence type="ECO:0000259" key="8">
    <source>
        <dbReference type="PROSITE" id="PS50075"/>
    </source>
</evidence>
<dbReference type="InterPro" id="IPR019734">
    <property type="entry name" value="TPR_rpt"/>
</dbReference>
<keyword evidence="3" id="KW-0963">Cytoplasm</keyword>
<evidence type="ECO:0000313" key="9">
    <source>
        <dbReference type="EMBL" id="CAD8836897.1"/>
    </source>
</evidence>
<dbReference type="InterPro" id="IPR020806">
    <property type="entry name" value="PKS_PP-bd"/>
</dbReference>
<dbReference type="SMART" id="SM00028">
    <property type="entry name" value="TPR"/>
    <property type="match status" value="7"/>
</dbReference>
<dbReference type="GO" id="GO:0005929">
    <property type="term" value="C:cilium"/>
    <property type="evidence" value="ECO:0007669"/>
    <property type="project" value="TreeGrafter"/>
</dbReference>
<evidence type="ECO:0000256" key="2">
    <source>
        <dbReference type="ARBA" id="ARBA00022450"/>
    </source>
</evidence>
<evidence type="ECO:0000256" key="7">
    <source>
        <dbReference type="ARBA" id="ARBA00040665"/>
    </source>
</evidence>
<dbReference type="Pfam" id="PF13424">
    <property type="entry name" value="TPR_12"/>
    <property type="match status" value="1"/>
</dbReference>
<dbReference type="Pfam" id="PF00550">
    <property type="entry name" value="PP-binding"/>
    <property type="match status" value="1"/>
</dbReference>
<keyword evidence="2" id="KW-0596">Phosphopantetheine</keyword>
<dbReference type="Gene3D" id="1.25.40.10">
    <property type="entry name" value="Tetratricopeptide repeat domain"/>
    <property type="match status" value="4"/>
</dbReference>
<organism evidence="9">
    <name type="scientific">Noctiluca scintillans</name>
    <name type="common">Sea sparkle</name>
    <name type="synonym">Red tide dinoflagellate</name>
    <dbReference type="NCBI Taxonomy" id="2966"/>
    <lineage>
        <taxon>Eukaryota</taxon>
        <taxon>Sar</taxon>
        <taxon>Alveolata</taxon>
        <taxon>Dinophyceae</taxon>
        <taxon>Noctilucales</taxon>
        <taxon>Noctilucaceae</taxon>
        <taxon>Noctiluca</taxon>
    </lineage>
</organism>
<dbReference type="InterPro" id="IPR011990">
    <property type="entry name" value="TPR-like_helical_dom_sf"/>
</dbReference>
<sequence>MAAEEAAFFIDARDTIGEGKMLLAQATVACAENDSYDAAKRAAMKARTVFRDAGDKELEATAVRALADVLLKAVPQNEKGSREVMSVAHEALDLCRASGDKKGEGMALYKIAQAHVVALRHEEAVEVAEDALELLQDQRHCALVEASVLQCLAEWCLQSKQHAKGLKYAEDAYELFGEHRNARKEARALTTLVQAHLANKEVYRALRAANSGLYRFQDANDLKGEAEALMARSAGHADGDNIFDALKDLEKAVDILRDCGDKALEATALCKTADLQARLGKLDKAQTSAQRAMDLAREMDKFDDEANAMKVLVSVQLQQEEHEDAIDTANRMRSVFEQAGAKKQEAVALMVLCDSHKAAQDHNDAIYAAKAAQTIYHEEDDEAGEAQVLNAMTELYMMEDAFDKAVKTAERARALWRSVADRVGEANAMIMLATAQLNVQAKKEGKENRGGKGGWDKALKTSKDALVLARKMPDEQRGSQYIAHALVVLTQVYMAVGKIDECMKSANEAVALCRETGDEQMEAFSLVLCAQVQLAQGKLKEAREDASEALAIYQDSKNEDMIEAAKKVIQEVEAQEGRSLLPQLTAAQAPQQQQLTAIQMMQQQQAQQEIDQPKGAQAVSRVRTGGTGALDLAAGVEMETVRAKIFDTVANIIGDEEEEIEADTPLMQAGLTSNTAVLLRDELSTEIPGINLPPTLIFDYPSINSIAEFVVEKSIGR</sequence>
<keyword evidence="4" id="KW-0597">Phosphoprotein</keyword>
<dbReference type="GO" id="GO:0003341">
    <property type="term" value="P:cilium movement"/>
    <property type="evidence" value="ECO:0007669"/>
    <property type="project" value="TreeGrafter"/>
</dbReference>
<evidence type="ECO:0000256" key="1">
    <source>
        <dbReference type="ARBA" id="ARBA00004496"/>
    </source>
</evidence>
<dbReference type="SMART" id="SM00823">
    <property type="entry name" value="PKS_PP"/>
    <property type="match status" value="1"/>
</dbReference>
<dbReference type="AlphaFoldDB" id="A0A7S1F0K1"/>
<keyword evidence="5" id="KW-0677">Repeat</keyword>
<dbReference type="PROSITE" id="PS50075">
    <property type="entry name" value="CARRIER"/>
    <property type="match status" value="1"/>
</dbReference>
<protein>
    <recommendedName>
        <fullName evidence="7">Tetratricopeptide repeat protein 29</fullName>
    </recommendedName>
</protein>
<evidence type="ECO:0000256" key="5">
    <source>
        <dbReference type="ARBA" id="ARBA00022737"/>
    </source>
</evidence>
<dbReference type="SUPFAM" id="SSF48452">
    <property type="entry name" value="TPR-like"/>
    <property type="match status" value="4"/>
</dbReference>